<evidence type="ECO:0000313" key="3">
    <source>
        <dbReference type="Proteomes" id="UP000075666"/>
    </source>
</evidence>
<dbReference type="RefSeq" id="WP_066232124.1">
    <property type="nucleotide sequence ID" value="NZ_CP066701.1"/>
</dbReference>
<dbReference type="Pfam" id="PF14036">
    <property type="entry name" value="YlaH"/>
    <property type="match status" value="1"/>
</dbReference>
<dbReference type="GeneID" id="62499986"/>
<sequence>MPEVNVQEHLSFFAGLYRVDEFPKLGMWMLYLTIVALCILVYKLGFAQKLPMLKSILIYLFLALGCTILTFLAIFLPITEGLVVAALILIIYKIRRYNYKKDQAQNDA</sequence>
<gene>
    <name evidence="2" type="ORF">B4102_0428</name>
</gene>
<dbReference type="EMBL" id="LQYN01000060">
    <property type="protein sequence ID" value="KYD04396.1"/>
    <property type="molecule type" value="Genomic_DNA"/>
</dbReference>
<organism evidence="2 3">
    <name type="scientific">Heyndrickxia sporothermodurans</name>
    <dbReference type="NCBI Taxonomy" id="46224"/>
    <lineage>
        <taxon>Bacteria</taxon>
        <taxon>Bacillati</taxon>
        <taxon>Bacillota</taxon>
        <taxon>Bacilli</taxon>
        <taxon>Bacillales</taxon>
        <taxon>Bacillaceae</taxon>
        <taxon>Heyndrickxia</taxon>
    </lineage>
</organism>
<keyword evidence="1" id="KW-1133">Transmembrane helix</keyword>
<name>A0A150KXF7_9BACI</name>
<keyword evidence="3" id="KW-1185">Reference proteome</keyword>
<proteinExistence type="predicted"/>
<protein>
    <recommendedName>
        <fullName evidence="4">YlaH-like protein</fullName>
    </recommendedName>
</protein>
<feature type="transmembrane region" description="Helical" evidence="1">
    <location>
        <begin position="25"/>
        <end position="44"/>
    </location>
</feature>
<dbReference type="InterPro" id="IPR025620">
    <property type="entry name" value="YlaH"/>
</dbReference>
<dbReference type="PATRIC" id="fig|46224.3.peg.3351"/>
<evidence type="ECO:0000256" key="1">
    <source>
        <dbReference type="SAM" id="Phobius"/>
    </source>
</evidence>
<dbReference type="STRING" id="46224.B4102_0428"/>
<reference evidence="2 3" key="1">
    <citation type="submission" date="2016-01" db="EMBL/GenBank/DDBJ databases">
        <title>Genome Sequences of Twelve Sporeforming Bacillus Species Isolated from Foods.</title>
        <authorList>
            <person name="Berendsen E.M."/>
            <person name="Wells-Bennik M.H."/>
            <person name="Krawcyk A.O."/>
            <person name="De Jong A."/>
            <person name="Holsappel S."/>
            <person name="Eijlander R.T."/>
            <person name="Kuipers O.P."/>
        </authorList>
    </citation>
    <scope>NUCLEOTIDE SEQUENCE [LARGE SCALE GENOMIC DNA]</scope>
    <source>
        <strain evidence="2 3">B4102</strain>
    </source>
</reference>
<keyword evidence="1" id="KW-0812">Transmembrane</keyword>
<feature type="transmembrane region" description="Helical" evidence="1">
    <location>
        <begin position="56"/>
        <end position="76"/>
    </location>
</feature>
<keyword evidence="1" id="KW-0472">Membrane</keyword>
<evidence type="ECO:0008006" key="4">
    <source>
        <dbReference type="Google" id="ProtNLM"/>
    </source>
</evidence>
<dbReference type="Proteomes" id="UP000075666">
    <property type="component" value="Unassembled WGS sequence"/>
</dbReference>
<evidence type="ECO:0000313" key="2">
    <source>
        <dbReference type="EMBL" id="KYD04396.1"/>
    </source>
</evidence>
<comment type="caution">
    <text evidence="2">The sequence shown here is derived from an EMBL/GenBank/DDBJ whole genome shotgun (WGS) entry which is preliminary data.</text>
</comment>
<feature type="transmembrane region" description="Helical" evidence="1">
    <location>
        <begin position="82"/>
        <end position="99"/>
    </location>
</feature>
<accession>A0A150KXF7</accession>
<dbReference type="AlphaFoldDB" id="A0A150KXF7"/>